<keyword evidence="1" id="KW-0175">Coiled coil</keyword>
<feature type="compositionally biased region" description="Low complexity" evidence="2">
    <location>
        <begin position="126"/>
        <end position="160"/>
    </location>
</feature>
<protein>
    <submittedName>
        <fullName evidence="3">Uncharacterized protein</fullName>
    </submittedName>
</protein>
<dbReference type="Proteomes" id="UP000275078">
    <property type="component" value="Unassembled WGS sequence"/>
</dbReference>
<dbReference type="EMBL" id="ML119646">
    <property type="protein sequence ID" value="RPA87652.1"/>
    <property type="molecule type" value="Genomic_DNA"/>
</dbReference>
<keyword evidence="4" id="KW-1185">Reference proteome</keyword>
<evidence type="ECO:0000256" key="1">
    <source>
        <dbReference type="SAM" id="Coils"/>
    </source>
</evidence>
<gene>
    <name evidence="3" type="ORF">BJ508DRAFT_300896</name>
</gene>
<organism evidence="3 4">
    <name type="scientific">Ascobolus immersus RN42</name>
    <dbReference type="NCBI Taxonomy" id="1160509"/>
    <lineage>
        <taxon>Eukaryota</taxon>
        <taxon>Fungi</taxon>
        <taxon>Dikarya</taxon>
        <taxon>Ascomycota</taxon>
        <taxon>Pezizomycotina</taxon>
        <taxon>Pezizomycetes</taxon>
        <taxon>Pezizales</taxon>
        <taxon>Ascobolaceae</taxon>
        <taxon>Ascobolus</taxon>
    </lineage>
</organism>
<name>A0A3N4IND0_ASCIM</name>
<feature type="coiled-coil region" evidence="1">
    <location>
        <begin position="12"/>
        <end position="39"/>
    </location>
</feature>
<reference evidence="3 4" key="1">
    <citation type="journal article" date="2018" name="Nat. Ecol. Evol.">
        <title>Pezizomycetes genomes reveal the molecular basis of ectomycorrhizal truffle lifestyle.</title>
        <authorList>
            <person name="Murat C."/>
            <person name="Payen T."/>
            <person name="Noel B."/>
            <person name="Kuo A."/>
            <person name="Morin E."/>
            <person name="Chen J."/>
            <person name="Kohler A."/>
            <person name="Krizsan K."/>
            <person name="Balestrini R."/>
            <person name="Da Silva C."/>
            <person name="Montanini B."/>
            <person name="Hainaut M."/>
            <person name="Levati E."/>
            <person name="Barry K.W."/>
            <person name="Belfiori B."/>
            <person name="Cichocki N."/>
            <person name="Clum A."/>
            <person name="Dockter R.B."/>
            <person name="Fauchery L."/>
            <person name="Guy J."/>
            <person name="Iotti M."/>
            <person name="Le Tacon F."/>
            <person name="Lindquist E.A."/>
            <person name="Lipzen A."/>
            <person name="Malagnac F."/>
            <person name="Mello A."/>
            <person name="Molinier V."/>
            <person name="Miyauchi S."/>
            <person name="Poulain J."/>
            <person name="Riccioni C."/>
            <person name="Rubini A."/>
            <person name="Sitrit Y."/>
            <person name="Splivallo R."/>
            <person name="Traeger S."/>
            <person name="Wang M."/>
            <person name="Zifcakova L."/>
            <person name="Wipf D."/>
            <person name="Zambonelli A."/>
            <person name="Paolocci F."/>
            <person name="Nowrousian M."/>
            <person name="Ottonello S."/>
            <person name="Baldrian P."/>
            <person name="Spatafora J.W."/>
            <person name="Henrissat B."/>
            <person name="Nagy L.G."/>
            <person name="Aury J.M."/>
            <person name="Wincker P."/>
            <person name="Grigoriev I.V."/>
            <person name="Bonfante P."/>
            <person name="Martin F.M."/>
        </authorList>
    </citation>
    <scope>NUCLEOTIDE SEQUENCE [LARGE SCALE GENOMIC DNA]</scope>
    <source>
        <strain evidence="3 4">RN42</strain>
    </source>
</reference>
<feature type="region of interest" description="Disordered" evidence="2">
    <location>
        <begin position="93"/>
        <end position="222"/>
    </location>
</feature>
<evidence type="ECO:0000256" key="2">
    <source>
        <dbReference type="SAM" id="MobiDB-lite"/>
    </source>
</evidence>
<accession>A0A3N4IND0</accession>
<dbReference type="AlphaFoldDB" id="A0A3N4IND0"/>
<evidence type="ECO:0000313" key="3">
    <source>
        <dbReference type="EMBL" id="RPA87652.1"/>
    </source>
</evidence>
<evidence type="ECO:0000313" key="4">
    <source>
        <dbReference type="Proteomes" id="UP000275078"/>
    </source>
</evidence>
<feature type="compositionally biased region" description="Pro residues" evidence="2">
    <location>
        <begin position="161"/>
        <end position="175"/>
    </location>
</feature>
<sequence>MEIGKIAIKENREPLLNIFQNLEAELKALDEELVDRVSETDSICRLIVSRMSSFLFRFGCAFHNHHFLSTNIPPPNHPSLNQSLKMVTNYRSRSPFKEPIKHPPKRRKGTQEDPVNIPSSPPIPPRTLRSSASSSTVRSGLYPSPSSSKKLLSSSPSLLPSSPPVPFPCRSPPYSSPKTAKVDSRPPLYSTPPKTAKNDSGQTRCPEAVQKKQIAPKPSPVRHDREEFVTRAEIIEWKEQAMQVQLAEEKALELQRKLKAAEEKIERLKREKEALRAGSNRRMKKLGEAEEKIQRLEREKEELKAGSDRRMKKLGEFMEDEMELSSRVWGTEWETDGQEE</sequence>
<proteinExistence type="predicted"/>
<feature type="coiled-coil region" evidence="1">
    <location>
        <begin position="244"/>
        <end position="313"/>
    </location>
</feature>